<sequence>MLPERRSLPLRADWASEMARQLAYEMFKDEAYTSGLSVYTTLRAKDQRAANAAVRKAVIDYDRKHGFRGPEGYVEMSSNPGCWRTASTTPSPR</sequence>
<dbReference type="EMBL" id="KF122713">
    <property type="protein sequence ID" value="AIA90010.1"/>
    <property type="molecule type" value="Genomic_DNA"/>
</dbReference>
<protein>
    <submittedName>
        <fullName evidence="1">CAZy families GT51 protein</fullName>
    </submittedName>
</protein>
<organism evidence="1">
    <name type="scientific">uncultured Sideroxydans sp</name>
    <dbReference type="NCBI Taxonomy" id="546214"/>
    <lineage>
        <taxon>Bacteria</taxon>
        <taxon>Pseudomonadati</taxon>
        <taxon>Pseudomonadota</taxon>
        <taxon>Betaproteobacteria</taxon>
        <taxon>Nitrosomonadales</taxon>
        <taxon>Gallionellaceae</taxon>
        <taxon>Sideroxydans</taxon>
        <taxon>environmental samples</taxon>
    </lineage>
</organism>
<evidence type="ECO:0000313" key="1">
    <source>
        <dbReference type="EMBL" id="AIA90010.1"/>
    </source>
</evidence>
<reference evidence="1" key="1">
    <citation type="journal article" date="2013" name="Environ. Microbiol.">
        <title>Seasonally variable intestinal metagenomes of the red palm weevil (Rhynchophorus ferrugineus).</title>
        <authorList>
            <person name="Jia S."/>
            <person name="Zhang X."/>
            <person name="Zhang G."/>
            <person name="Yin A."/>
            <person name="Zhang S."/>
            <person name="Li F."/>
            <person name="Wang L."/>
            <person name="Zhao D."/>
            <person name="Yun Q."/>
            <person name="Tala"/>
            <person name="Wang J."/>
            <person name="Sun G."/>
            <person name="Baabdullah M."/>
            <person name="Yu X."/>
            <person name="Hu S."/>
            <person name="Al-Mssallem I.S."/>
            <person name="Yu J."/>
        </authorList>
    </citation>
    <scope>NUCLEOTIDE SEQUENCE</scope>
</reference>
<name>A0A060CAG5_9PROT</name>
<dbReference type="InterPro" id="IPR012338">
    <property type="entry name" value="Beta-lactam/transpept-like"/>
</dbReference>
<accession>A0A060CAG5</accession>
<dbReference type="AlphaFoldDB" id="A0A060CAG5"/>
<dbReference type="Gene3D" id="3.40.710.10">
    <property type="entry name" value="DD-peptidase/beta-lactamase superfamily"/>
    <property type="match status" value="1"/>
</dbReference>
<feature type="non-terminal residue" evidence="1">
    <location>
        <position position="93"/>
    </location>
</feature>
<dbReference type="SUPFAM" id="SSF56601">
    <property type="entry name" value="beta-lactamase/transpeptidase-like"/>
    <property type="match status" value="1"/>
</dbReference>
<proteinExistence type="predicted"/>